<feature type="transmembrane region" description="Helical" evidence="3">
    <location>
        <begin position="218"/>
        <end position="242"/>
    </location>
</feature>
<dbReference type="Gene3D" id="2.60.120.290">
    <property type="entry name" value="Spermadhesin, CUB domain"/>
    <property type="match status" value="1"/>
</dbReference>
<keyword evidence="1 2" id="KW-1015">Disulfide bond</keyword>
<evidence type="ECO:0000256" key="2">
    <source>
        <dbReference type="PROSITE-ProRule" id="PRU00124"/>
    </source>
</evidence>
<reference evidence="5 6" key="1">
    <citation type="submission" date="2013-11" db="EMBL/GenBank/DDBJ databases">
        <title>Genome sequencing of Stegodyphus mimosarum.</title>
        <authorList>
            <person name="Bechsgaard J."/>
        </authorList>
    </citation>
    <scope>NUCLEOTIDE SEQUENCE [LARGE SCALE GENOMIC DNA]</scope>
</reference>
<keyword evidence="6" id="KW-1185">Reference proteome</keyword>
<protein>
    <submittedName>
        <fullName evidence="5">Low-density lipoprotein receptor-related protein 3</fullName>
    </submittedName>
</protein>
<dbReference type="InterPro" id="IPR000859">
    <property type="entry name" value="CUB_dom"/>
</dbReference>
<feature type="non-terminal residue" evidence="5">
    <location>
        <position position="330"/>
    </location>
</feature>
<keyword evidence="3" id="KW-0472">Membrane</keyword>
<dbReference type="SMART" id="SM00042">
    <property type="entry name" value="CUB"/>
    <property type="match status" value="1"/>
</dbReference>
<name>A0A087TS99_STEMI</name>
<keyword evidence="5" id="KW-0449">Lipoprotein</keyword>
<dbReference type="Proteomes" id="UP000054359">
    <property type="component" value="Unassembled WGS sequence"/>
</dbReference>
<dbReference type="CDD" id="cd00112">
    <property type="entry name" value="LDLa"/>
    <property type="match status" value="1"/>
</dbReference>
<dbReference type="InterPro" id="IPR036055">
    <property type="entry name" value="LDL_receptor-like_sf"/>
</dbReference>
<feature type="domain" description="CUB" evidence="4">
    <location>
        <begin position="25"/>
        <end position="163"/>
    </location>
</feature>
<dbReference type="InterPro" id="IPR035914">
    <property type="entry name" value="Sperma_CUB_dom_sf"/>
</dbReference>
<feature type="disulfide bond" evidence="2">
    <location>
        <begin position="180"/>
        <end position="198"/>
    </location>
</feature>
<accession>A0A087TS99</accession>
<dbReference type="Gene3D" id="4.10.400.10">
    <property type="entry name" value="Low-density Lipoprotein Receptor"/>
    <property type="match status" value="1"/>
</dbReference>
<dbReference type="InterPro" id="IPR042333">
    <property type="entry name" value="LRAD2/Mig-13-like"/>
</dbReference>
<evidence type="ECO:0000259" key="4">
    <source>
        <dbReference type="PROSITE" id="PS01180"/>
    </source>
</evidence>
<sequence>MYSNQKIKSVFYRTFMFMVVLVVQCTSAYRKYYVEDECVSPNKFQKIFFRLPPSGPDSVGELRSNRFGTYSGTGRNCLIKLKPPKGHGIIITVLKVDFRNHNSCKDYIKIFESDDDGEKLCGYQELGLNGKTFFSDDDIKILYHTSEGGMGFNDGFKLIFTVTKLDEDAATCSSPEDFKCDNSHCIWAGVTCDGINNCGDASDEKSTEHPHCPNVTPIAVAATVLGITSFIAILVTMCICCCRGQPDKPTKPPLVEDFPYRPNGGYIPLPGYTYGSMNTTIGHLQPVHSPAVQTEVQPSAPIDYSRYIQPKSEVPFIHQKVEIRYDRPPP</sequence>
<dbReference type="SUPFAM" id="SSF49854">
    <property type="entry name" value="Spermadhesin, CUB domain"/>
    <property type="match status" value="1"/>
</dbReference>
<keyword evidence="5" id="KW-0675">Receptor</keyword>
<evidence type="ECO:0000313" key="5">
    <source>
        <dbReference type="EMBL" id="KFM67988.1"/>
    </source>
</evidence>
<evidence type="ECO:0000256" key="1">
    <source>
        <dbReference type="ARBA" id="ARBA00023157"/>
    </source>
</evidence>
<dbReference type="PROSITE" id="PS01180">
    <property type="entry name" value="CUB"/>
    <property type="match status" value="1"/>
</dbReference>
<dbReference type="AlphaFoldDB" id="A0A087TS99"/>
<comment type="caution">
    <text evidence="2">Lacks conserved residue(s) required for the propagation of feature annotation.</text>
</comment>
<dbReference type="PROSITE" id="PS50068">
    <property type="entry name" value="LDLRA_2"/>
    <property type="match status" value="1"/>
</dbReference>
<dbReference type="InterPro" id="IPR002172">
    <property type="entry name" value="LDrepeatLR_classA_rpt"/>
</dbReference>
<dbReference type="Pfam" id="PF00431">
    <property type="entry name" value="CUB"/>
    <property type="match status" value="1"/>
</dbReference>
<keyword evidence="3" id="KW-0812">Transmembrane</keyword>
<gene>
    <name evidence="5" type="ORF">X975_19885</name>
</gene>
<proteinExistence type="predicted"/>
<dbReference type="OMA" id="YKNFLFR"/>
<dbReference type="Pfam" id="PF00057">
    <property type="entry name" value="Ldl_recept_a"/>
    <property type="match status" value="1"/>
</dbReference>
<dbReference type="PANTHER" id="PTHR24652">
    <property type="entry name" value="LOW-DENSITY LIPOPROTEIN RECEPTOR CLASS A DOMAIN-CONTAINING PROTEIN 2"/>
    <property type="match status" value="1"/>
</dbReference>
<keyword evidence="3" id="KW-1133">Transmembrane helix</keyword>
<evidence type="ECO:0000256" key="3">
    <source>
        <dbReference type="SAM" id="Phobius"/>
    </source>
</evidence>
<evidence type="ECO:0000313" key="6">
    <source>
        <dbReference type="Proteomes" id="UP000054359"/>
    </source>
</evidence>
<dbReference type="STRING" id="407821.A0A087TS99"/>
<dbReference type="EMBL" id="KK116519">
    <property type="protein sequence ID" value="KFM67988.1"/>
    <property type="molecule type" value="Genomic_DNA"/>
</dbReference>
<dbReference type="SMART" id="SM00192">
    <property type="entry name" value="LDLa"/>
    <property type="match status" value="1"/>
</dbReference>
<organism evidence="5 6">
    <name type="scientific">Stegodyphus mimosarum</name>
    <name type="common">African social velvet spider</name>
    <dbReference type="NCBI Taxonomy" id="407821"/>
    <lineage>
        <taxon>Eukaryota</taxon>
        <taxon>Metazoa</taxon>
        <taxon>Ecdysozoa</taxon>
        <taxon>Arthropoda</taxon>
        <taxon>Chelicerata</taxon>
        <taxon>Arachnida</taxon>
        <taxon>Araneae</taxon>
        <taxon>Araneomorphae</taxon>
        <taxon>Entelegynae</taxon>
        <taxon>Eresoidea</taxon>
        <taxon>Eresidae</taxon>
        <taxon>Stegodyphus</taxon>
    </lineage>
</organism>
<dbReference type="OrthoDB" id="6514358at2759"/>
<dbReference type="SUPFAM" id="SSF57424">
    <property type="entry name" value="LDL receptor-like module"/>
    <property type="match status" value="1"/>
</dbReference>